<feature type="domain" description="CxC2-like cysteine cluster KDZ transposase-associated" evidence="1">
    <location>
        <begin position="82"/>
        <end position="145"/>
    </location>
</feature>
<reference evidence="2 3" key="1">
    <citation type="journal article" date="2016" name="Mol. Biol. Evol.">
        <title>Comparative Genomics of Early-Diverging Mushroom-Forming Fungi Provides Insights into the Origins of Lignocellulose Decay Capabilities.</title>
        <authorList>
            <person name="Nagy L.G."/>
            <person name="Riley R."/>
            <person name="Tritt A."/>
            <person name="Adam C."/>
            <person name="Daum C."/>
            <person name="Floudas D."/>
            <person name="Sun H."/>
            <person name="Yadav J.S."/>
            <person name="Pangilinan J."/>
            <person name="Larsson K.H."/>
            <person name="Matsuura K."/>
            <person name="Barry K."/>
            <person name="Labutti K."/>
            <person name="Kuo R."/>
            <person name="Ohm R.A."/>
            <person name="Bhattacharya S.S."/>
            <person name="Shirouzu T."/>
            <person name="Yoshinaga Y."/>
            <person name="Martin F.M."/>
            <person name="Grigoriev I.V."/>
            <person name="Hibbett D.S."/>
        </authorList>
    </citation>
    <scope>NUCLEOTIDE SEQUENCE [LARGE SCALE GENOMIC DNA]</scope>
    <source>
        <strain evidence="2 3">93-53</strain>
    </source>
</reference>
<dbReference type="CDD" id="cd19757">
    <property type="entry name" value="Bbox1"/>
    <property type="match status" value="1"/>
</dbReference>
<accession>A0A165AP11</accession>
<evidence type="ECO:0000259" key="1">
    <source>
        <dbReference type="Pfam" id="PF18803"/>
    </source>
</evidence>
<dbReference type="GeneID" id="63820431"/>
<keyword evidence="3" id="KW-1185">Reference proteome</keyword>
<feature type="non-terminal residue" evidence="2">
    <location>
        <position position="1"/>
    </location>
</feature>
<dbReference type="STRING" id="1314785.A0A165AP11"/>
<sequence>PLREWVPRREEWLAELLHYEGHCEFTAEYCPRCGDHNAETRCLDCDDLTLYCQACIVTMHKRSPFHQLKVRSQTIPQSGTDKFGLCIQMGHPTGDRCPNPQRMWGDDFVVLDVSGIHQVGLDFCNCESVQPHDVQLLHARLFPAT</sequence>
<dbReference type="Pfam" id="PF22586">
    <property type="entry name" value="ANCHR-like_BBOX"/>
    <property type="match status" value="1"/>
</dbReference>
<dbReference type="Pfam" id="PF18803">
    <property type="entry name" value="CxC2"/>
    <property type="match status" value="1"/>
</dbReference>
<evidence type="ECO:0000313" key="2">
    <source>
        <dbReference type="EMBL" id="KZS99382.1"/>
    </source>
</evidence>
<dbReference type="InParanoid" id="A0A165AP11"/>
<name>A0A165AP11_9APHY</name>
<protein>
    <recommendedName>
        <fullName evidence="1">CxC2-like cysteine cluster KDZ transposase-associated domain-containing protein</fullName>
    </recommendedName>
</protein>
<evidence type="ECO:0000313" key="3">
    <source>
        <dbReference type="Proteomes" id="UP000076871"/>
    </source>
</evidence>
<organism evidence="2 3">
    <name type="scientific">Laetiporus sulphureus 93-53</name>
    <dbReference type="NCBI Taxonomy" id="1314785"/>
    <lineage>
        <taxon>Eukaryota</taxon>
        <taxon>Fungi</taxon>
        <taxon>Dikarya</taxon>
        <taxon>Basidiomycota</taxon>
        <taxon>Agaricomycotina</taxon>
        <taxon>Agaricomycetes</taxon>
        <taxon>Polyporales</taxon>
        <taxon>Laetiporus</taxon>
    </lineage>
</organism>
<feature type="non-terminal residue" evidence="2">
    <location>
        <position position="145"/>
    </location>
</feature>
<proteinExistence type="predicted"/>
<dbReference type="InterPro" id="IPR041457">
    <property type="entry name" value="CxC2_KDZ-assoc"/>
</dbReference>
<dbReference type="EMBL" id="KV427952">
    <property type="protein sequence ID" value="KZS99382.1"/>
    <property type="molecule type" value="Genomic_DNA"/>
</dbReference>
<gene>
    <name evidence="2" type="ORF">LAESUDRAFT_631402</name>
</gene>
<dbReference type="OrthoDB" id="2797264at2759"/>
<dbReference type="AlphaFoldDB" id="A0A165AP11"/>
<dbReference type="Proteomes" id="UP000076871">
    <property type="component" value="Unassembled WGS sequence"/>
</dbReference>
<dbReference type="RefSeq" id="XP_040757123.1">
    <property type="nucleotide sequence ID" value="XM_040903400.1"/>
</dbReference>